<evidence type="ECO:0000313" key="6">
    <source>
        <dbReference type="EMBL" id="KMZ58018.1"/>
    </source>
</evidence>
<evidence type="ECO:0000256" key="2">
    <source>
        <dbReference type="ARBA" id="ARBA00023175"/>
    </source>
</evidence>
<dbReference type="GO" id="GO:0007018">
    <property type="term" value="P:microtubule-based movement"/>
    <property type="evidence" value="ECO:0007669"/>
    <property type="project" value="InterPro"/>
</dbReference>
<reference evidence="7" key="1">
    <citation type="journal article" date="2016" name="Nature">
        <title>The genome of the seagrass Zostera marina reveals angiosperm adaptation to the sea.</title>
        <authorList>
            <person name="Olsen J.L."/>
            <person name="Rouze P."/>
            <person name="Verhelst B."/>
            <person name="Lin Y.-C."/>
            <person name="Bayer T."/>
            <person name="Collen J."/>
            <person name="Dattolo E."/>
            <person name="De Paoli E."/>
            <person name="Dittami S."/>
            <person name="Maumus F."/>
            <person name="Michel G."/>
            <person name="Kersting A."/>
            <person name="Lauritano C."/>
            <person name="Lohaus R."/>
            <person name="Toepel M."/>
            <person name="Tonon T."/>
            <person name="Vanneste K."/>
            <person name="Amirebrahimi M."/>
            <person name="Brakel J."/>
            <person name="Bostroem C."/>
            <person name="Chovatia M."/>
            <person name="Grimwood J."/>
            <person name="Jenkins J.W."/>
            <person name="Jueterbock A."/>
            <person name="Mraz A."/>
            <person name="Stam W.T."/>
            <person name="Tice H."/>
            <person name="Bornberg-Bauer E."/>
            <person name="Green P.J."/>
            <person name="Pearson G.A."/>
            <person name="Procaccini G."/>
            <person name="Duarte C.M."/>
            <person name="Schmutz J."/>
            <person name="Reusch T.B.H."/>
            <person name="Van de Peer Y."/>
        </authorList>
    </citation>
    <scope>NUCLEOTIDE SEQUENCE [LARGE SCALE GENOMIC DNA]</scope>
    <source>
        <strain evidence="7">cv. Finnish</strain>
    </source>
</reference>
<dbReference type="Proteomes" id="UP000036987">
    <property type="component" value="Unassembled WGS sequence"/>
</dbReference>
<dbReference type="GO" id="GO:0005874">
    <property type="term" value="C:microtubule"/>
    <property type="evidence" value="ECO:0007669"/>
    <property type="project" value="UniProtKB-KW"/>
</dbReference>
<dbReference type="InterPro" id="IPR001752">
    <property type="entry name" value="Kinesin_motor_dom"/>
</dbReference>
<keyword evidence="1" id="KW-0493">Microtubule</keyword>
<feature type="region of interest" description="Disordered" evidence="4">
    <location>
        <begin position="1"/>
        <end position="40"/>
    </location>
</feature>
<dbReference type="GO" id="GO:0003777">
    <property type="term" value="F:microtubule motor activity"/>
    <property type="evidence" value="ECO:0007669"/>
    <property type="project" value="InterPro"/>
</dbReference>
<feature type="compositionally biased region" description="Low complexity" evidence="4">
    <location>
        <begin position="13"/>
        <end position="37"/>
    </location>
</feature>
<dbReference type="SUPFAM" id="SSF52540">
    <property type="entry name" value="P-loop containing nucleoside triphosphate hydrolases"/>
    <property type="match status" value="1"/>
</dbReference>
<dbReference type="EMBL" id="LFYR01001978">
    <property type="protein sequence ID" value="KMZ58018.1"/>
    <property type="molecule type" value="Genomic_DNA"/>
</dbReference>
<dbReference type="InterPro" id="IPR027417">
    <property type="entry name" value="P-loop_NTPase"/>
</dbReference>
<evidence type="ECO:0000313" key="7">
    <source>
        <dbReference type="Proteomes" id="UP000036987"/>
    </source>
</evidence>
<keyword evidence="7" id="KW-1185">Reference proteome</keyword>
<dbReference type="OrthoDB" id="3176171at2759"/>
<evidence type="ECO:0000256" key="4">
    <source>
        <dbReference type="SAM" id="MobiDB-lite"/>
    </source>
</evidence>
<dbReference type="OMA" id="YCVELQS"/>
<gene>
    <name evidence="6" type="ORF">ZOSMA_7G00460</name>
</gene>
<name>A0A0K9NN28_ZOSMR</name>
<accession>A0A0K9NN28</accession>
<dbReference type="AlphaFoldDB" id="A0A0K9NN28"/>
<evidence type="ECO:0000256" key="1">
    <source>
        <dbReference type="ARBA" id="ARBA00022701"/>
    </source>
</evidence>
<sequence length="130" mass="14607">MSSSRASTRSKVPSSVSRPKAHSSSSKRSSAVISRSAMVGKNDSDCSRVRVAVRLRPRITTEKTEDIDSSYCVELQSEINMLKLRKNNWNSESYKFDEVLSENSSQKRVYEVVAKPVVEVNTLLIFSCKQ</sequence>
<feature type="domain" description="Kinesin motor" evidence="5">
    <location>
        <begin position="48"/>
        <end position="130"/>
    </location>
</feature>
<keyword evidence="2" id="KW-0505">Motor protein</keyword>
<comment type="similarity">
    <text evidence="3">Belongs to the TRAFAC class myosin-kinesin ATPase superfamily. Kinesin family.</text>
</comment>
<comment type="caution">
    <text evidence="3">Lacks conserved residue(s) required for the propagation of feature annotation.</text>
</comment>
<comment type="caution">
    <text evidence="6">The sequence shown here is derived from an EMBL/GenBank/DDBJ whole genome shotgun (WGS) entry which is preliminary data.</text>
</comment>
<dbReference type="Gene3D" id="3.40.850.10">
    <property type="entry name" value="Kinesin motor domain"/>
    <property type="match status" value="1"/>
</dbReference>
<protein>
    <recommendedName>
        <fullName evidence="5">Kinesin motor domain-containing protein</fullName>
    </recommendedName>
</protein>
<evidence type="ECO:0000259" key="5">
    <source>
        <dbReference type="PROSITE" id="PS50067"/>
    </source>
</evidence>
<evidence type="ECO:0000256" key="3">
    <source>
        <dbReference type="PROSITE-ProRule" id="PRU00283"/>
    </source>
</evidence>
<proteinExistence type="inferred from homology"/>
<organism evidence="6 7">
    <name type="scientific">Zostera marina</name>
    <name type="common">Eelgrass</name>
    <dbReference type="NCBI Taxonomy" id="29655"/>
    <lineage>
        <taxon>Eukaryota</taxon>
        <taxon>Viridiplantae</taxon>
        <taxon>Streptophyta</taxon>
        <taxon>Embryophyta</taxon>
        <taxon>Tracheophyta</taxon>
        <taxon>Spermatophyta</taxon>
        <taxon>Magnoliopsida</taxon>
        <taxon>Liliopsida</taxon>
        <taxon>Zosteraceae</taxon>
        <taxon>Zostera</taxon>
    </lineage>
</organism>
<dbReference type="InterPro" id="IPR036961">
    <property type="entry name" value="Kinesin_motor_dom_sf"/>
</dbReference>
<feature type="compositionally biased region" description="Polar residues" evidence="4">
    <location>
        <begin position="1"/>
        <end position="12"/>
    </location>
</feature>
<dbReference type="STRING" id="29655.A0A0K9NN28"/>
<dbReference type="GO" id="GO:0008017">
    <property type="term" value="F:microtubule binding"/>
    <property type="evidence" value="ECO:0007669"/>
    <property type="project" value="InterPro"/>
</dbReference>
<dbReference type="PROSITE" id="PS50067">
    <property type="entry name" value="KINESIN_MOTOR_2"/>
    <property type="match status" value="1"/>
</dbReference>
<dbReference type="GO" id="GO:0005524">
    <property type="term" value="F:ATP binding"/>
    <property type="evidence" value="ECO:0007669"/>
    <property type="project" value="InterPro"/>
</dbReference>